<comment type="caution">
    <text evidence="7">The sequence shown here is derived from an EMBL/GenBank/DDBJ whole genome shotgun (WGS) entry which is preliminary data.</text>
</comment>
<evidence type="ECO:0000256" key="5">
    <source>
        <dbReference type="ARBA" id="ARBA00023157"/>
    </source>
</evidence>
<evidence type="ECO:0000259" key="6">
    <source>
        <dbReference type="SMART" id="SM00560"/>
    </source>
</evidence>
<dbReference type="GO" id="GO:0005975">
    <property type="term" value="P:carbohydrate metabolic process"/>
    <property type="evidence" value="ECO:0007669"/>
    <property type="project" value="InterPro"/>
</dbReference>
<protein>
    <submittedName>
        <fullName evidence="7">Putative alpha-1,2-mannosidase</fullName>
    </submittedName>
</protein>
<dbReference type="Pfam" id="PF13385">
    <property type="entry name" value="Laminin_G_3"/>
    <property type="match status" value="1"/>
</dbReference>
<dbReference type="PANTHER" id="PTHR12143:SF43">
    <property type="entry name" value="PUTATIVE-RELATED"/>
    <property type="match status" value="1"/>
</dbReference>
<evidence type="ECO:0000256" key="3">
    <source>
        <dbReference type="ARBA" id="ARBA00022729"/>
    </source>
</evidence>
<evidence type="ECO:0000313" key="7">
    <source>
        <dbReference type="EMBL" id="RKD88279.1"/>
    </source>
</evidence>
<dbReference type="Pfam" id="PF07971">
    <property type="entry name" value="Glyco_hydro_92"/>
    <property type="match status" value="1"/>
</dbReference>
<dbReference type="AlphaFoldDB" id="A0A419VYP8"/>
<dbReference type="SUPFAM" id="SSF49899">
    <property type="entry name" value="Concanavalin A-like lectins/glucanases"/>
    <property type="match status" value="1"/>
</dbReference>
<dbReference type="Gene3D" id="3.30.2080.10">
    <property type="entry name" value="GH92 mannosidase domain"/>
    <property type="match status" value="1"/>
</dbReference>
<keyword evidence="4" id="KW-0106">Calcium</keyword>
<dbReference type="Pfam" id="PF17678">
    <property type="entry name" value="Glyco_hydro_92N"/>
    <property type="match status" value="1"/>
</dbReference>
<keyword evidence="3" id="KW-0732">Signal</keyword>
<evidence type="ECO:0000256" key="2">
    <source>
        <dbReference type="ARBA" id="ARBA00011245"/>
    </source>
</evidence>
<comment type="cofactor">
    <cofactor evidence="1">
        <name>Ca(2+)</name>
        <dbReference type="ChEBI" id="CHEBI:29108"/>
    </cofactor>
</comment>
<dbReference type="Proteomes" id="UP000283387">
    <property type="component" value="Unassembled WGS sequence"/>
</dbReference>
<dbReference type="PANTHER" id="PTHR12143">
    <property type="entry name" value="PEPTIDE N-GLYCANASE PNGASE -RELATED"/>
    <property type="match status" value="1"/>
</dbReference>
<dbReference type="RefSeq" id="WP_120274450.1">
    <property type="nucleotide sequence ID" value="NZ_RAPN01000002.1"/>
</dbReference>
<reference evidence="7 8" key="1">
    <citation type="submission" date="2018-09" db="EMBL/GenBank/DDBJ databases">
        <title>Genomic Encyclopedia of Archaeal and Bacterial Type Strains, Phase II (KMG-II): from individual species to whole genera.</title>
        <authorList>
            <person name="Goeker M."/>
        </authorList>
    </citation>
    <scope>NUCLEOTIDE SEQUENCE [LARGE SCALE GENOMIC DNA]</scope>
    <source>
        <strain evidence="7 8">DSM 27148</strain>
    </source>
</reference>
<evidence type="ECO:0000313" key="8">
    <source>
        <dbReference type="Proteomes" id="UP000283387"/>
    </source>
</evidence>
<dbReference type="InterPro" id="IPR008928">
    <property type="entry name" value="6-hairpin_glycosidase_sf"/>
</dbReference>
<dbReference type="OrthoDB" id="9804511at2"/>
<dbReference type="GO" id="GO:0000224">
    <property type="term" value="F:peptide-N4-(N-acetyl-beta-glucosaminyl)asparagine amidase activity"/>
    <property type="evidence" value="ECO:0007669"/>
    <property type="project" value="TreeGrafter"/>
</dbReference>
<evidence type="ECO:0000256" key="1">
    <source>
        <dbReference type="ARBA" id="ARBA00001913"/>
    </source>
</evidence>
<dbReference type="SUPFAM" id="SSF48208">
    <property type="entry name" value="Six-hairpin glycosidases"/>
    <property type="match status" value="1"/>
</dbReference>
<dbReference type="InterPro" id="IPR050883">
    <property type="entry name" value="PNGase"/>
</dbReference>
<dbReference type="InterPro" id="IPR006558">
    <property type="entry name" value="LamG-like"/>
</dbReference>
<dbReference type="InterPro" id="IPR012939">
    <property type="entry name" value="Glyco_hydro_92"/>
</dbReference>
<dbReference type="NCBIfam" id="TIGR01180">
    <property type="entry name" value="aman2_put"/>
    <property type="match status" value="1"/>
</dbReference>
<comment type="subunit">
    <text evidence="2">Monomer.</text>
</comment>
<dbReference type="FunFam" id="3.30.2080.10:FF:000001">
    <property type="entry name" value="Alpha-1,2-mannosidase subfamily"/>
    <property type="match status" value="1"/>
</dbReference>
<dbReference type="GO" id="GO:0005829">
    <property type="term" value="C:cytosol"/>
    <property type="evidence" value="ECO:0007669"/>
    <property type="project" value="TreeGrafter"/>
</dbReference>
<sequence length="1086" mass="120736">MNLVSRNMLALIGSIFLLGLFSNERSFAQTSGNAAWVNPFIGTADSDTKTNWGTAGGTYPGAVYPWGRVQLTPETGIGANRGYHYTDSVIYQFSCVNHYSGYPEGSGGNVFFMPSNSSLPGDSMGLVGRPFSHKNEQATPGFYRVVLDDDGTELEMTTNARSGMVRFRFPEGVAPKIYIGGAGKINVEGTEVKAEAWNSLFRFLQKIASSESVSDGVLVSFKASKKSETIIEMKYCCSSVSWEGANKNMESELPGWDFEQFRLNAEKAWNESLSVVQVDDERKTEKTIFYTALYHSLLMPWIISDIDGFYRGADGKVYQTKGSNQYGAFSPWDTYRSLHPLLCLLCPQVQQDIVRSMLDVYQQAGHLPSDPMTGNHAIAVLADSYAKGIDSVDPAEALVAIEKTLDYFAARTPDFQFYRERGYVSADFPESVTRTVEYTYDDWAAGHFLSTVYPDSTNNRFSNAAENYRNLIDLESLFILPRKGEDFIKHPGNQGYKEGDKWVYSYGVQQDPWGLINYLGGSEFFVTRLDSALSAGQILFDNETMLHIPYYFNYTPYPEKTQYLVNRIRNERYLNTPGGIPGNDDLGSMSSWYVFSALGFYPFCPGEPNYSVVAPLFAKAIVHLPNGKTLTIRKEGKDIDNCYLVEVLLNGDQQTVPQLSHAQLVAGGELTFKCSAEPVNAFSDLLYRDKSPEFKIHAASVSKRQVSPDEEFWLRYGLSNSGSSGTKFFYLQLNGNPLKSGHAFIPANSVVADSIAIRLYKPGKVSLTIDGEFTQSVEVLKDKSIPENPYRISELQSNVLVPVGDSLSFSFQVQNITGQLQSKPIEVSADCRVVTQISVKLEPGEITKLSAKIKPEAVGIHHLQIGNQQVAFKQVEKVTEALVLELDATKKGGEEVTDLSGFSNTVLHPGIGVDADFFQVGTQSHLEIPASKSMQVEDKSMTMSVWVYPENHDQQSQDIFCQADFNVLQIQGGAYLNFFAGGWGRGECRAALTENWVGKWHHLVGVCDDEELRLYVDGQLVASQKVAHVPSLADESNWTVGRNVEFPGTRIFSGKVDLVRLYQAPLSAEDIQQQFANDRERFQMNK</sequence>
<dbReference type="GO" id="GO:0006516">
    <property type="term" value="P:glycoprotein catabolic process"/>
    <property type="evidence" value="ECO:0007669"/>
    <property type="project" value="TreeGrafter"/>
</dbReference>
<dbReference type="Gene3D" id="2.70.98.10">
    <property type="match status" value="1"/>
</dbReference>
<name>A0A419VYP8_9BACT</name>
<dbReference type="InterPro" id="IPR014718">
    <property type="entry name" value="GH-type_carb-bd"/>
</dbReference>
<proteinExistence type="predicted"/>
<dbReference type="Gene3D" id="1.20.1610.10">
    <property type="entry name" value="alpha-1,2-mannosidases domains"/>
    <property type="match status" value="1"/>
</dbReference>
<dbReference type="Gene3D" id="2.60.120.200">
    <property type="match status" value="1"/>
</dbReference>
<evidence type="ECO:0000256" key="4">
    <source>
        <dbReference type="ARBA" id="ARBA00022837"/>
    </source>
</evidence>
<dbReference type="Gene3D" id="1.20.1050.60">
    <property type="entry name" value="alpha-1,2-mannosidase"/>
    <property type="match status" value="1"/>
</dbReference>
<dbReference type="InterPro" id="IPR013320">
    <property type="entry name" value="ConA-like_dom_sf"/>
</dbReference>
<dbReference type="EMBL" id="RAPN01000002">
    <property type="protein sequence ID" value="RKD88279.1"/>
    <property type="molecule type" value="Genomic_DNA"/>
</dbReference>
<feature type="domain" description="LamG-like jellyroll fold" evidence="6">
    <location>
        <begin position="939"/>
        <end position="1069"/>
    </location>
</feature>
<accession>A0A419VYP8</accession>
<dbReference type="GO" id="GO:0030246">
    <property type="term" value="F:carbohydrate binding"/>
    <property type="evidence" value="ECO:0007669"/>
    <property type="project" value="InterPro"/>
</dbReference>
<dbReference type="GO" id="GO:0004553">
    <property type="term" value="F:hydrolase activity, hydrolyzing O-glycosyl compounds"/>
    <property type="evidence" value="ECO:0007669"/>
    <property type="project" value="UniProtKB-ARBA"/>
</dbReference>
<keyword evidence="8" id="KW-1185">Reference proteome</keyword>
<keyword evidence="5" id="KW-1015">Disulfide bond</keyword>
<dbReference type="SMART" id="SM00560">
    <property type="entry name" value="LamGL"/>
    <property type="match status" value="1"/>
</dbReference>
<organism evidence="7 8">
    <name type="scientific">Mangrovibacterium diazotrophicum</name>
    <dbReference type="NCBI Taxonomy" id="1261403"/>
    <lineage>
        <taxon>Bacteria</taxon>
        <taxon>Pseudomonadati</taxon>
        <taxon>Bacteroidota</taxon>
        <taxon>Bacteroidia</taxon>
        <taxon>Marinilabiliales</taxon>
        <taxon>Prolixibacteraceae</taxon>
        <taxon>Mangrovibacterium</taxon>
    </lineage>
</organism>
<dbReference type="InterPro" id="IPR005887">
    <property type="entry name" value="GH92_a_mannosidase_put"/>
</dbReference>
<gene>
    <name evidence="7" type="ORF">BC643_3424</name>
</gene>
<dbReference type="InterPro" id="IPR041371">
    <property type="entry name" value="GH92_N"/>
</dbReference>